<accession>A0A976RSD4</accession>
<keyword evidence="1" id="KW-0378">Hydrolase</keyword>
<evidence type="ECO:0000313" key="1">
    <source>
        <dbReference type="EMBL" id="UQS86944.1"/>
    </source>
</evidence>
<name>A0A976RSD4_9LACO</name>
<dbReference type="InterPro" id="IPR036412">
    <property type="entry name" value="HAD-like_sf"/>
</dbReference>
<dbReference type="InterPro" id="IPR041492">
    <property type="entry name" value="HAD_2"/>
</dbReference>
<evidence type="ECO:0000313" key="2">
    <source>
        <dbReference type="Proteomes" id="UP000831181"/>
    </source>
</evidence>
<dbReference type="NCBIfam" id="TIGR01549">
    <property type="entry name" value="HAD-SF-IA-v1"/>
    <property type="match status" value="1"/>
</dbReference>
<dbReference type="SFLD" id="SFLDG01129">
    <property type="entry name" value="C1.5:_HAD__Beta-PGM__Phosphata"/>
    <property type="match status" value="1"/>
</dbReference>
<dbReference type="Proteomes" id="UP000831181">
    <property type="component" value="Chromosome"/>
</dbReference>
<sequence>MQNYIFDFDLTLIDSGRVNVLSTQSAFAKMGWPKPSADAISYYTGIPIETSFPKMAPQNASQSDLQKLIQVFVKEYEKLEPGNLKLFPGIKAALDQLHADGKQLFIATSNRSDVVIRNTRELGILDDFTEIVGFDMVQNAKPAPDTVLKIVADHHLSKAETIMIGDATFDLEMGKNAGVHTAGVVWGAHDPEKLKLVQPDYLLDDVSQLLAIK</sequence>
<proteinExistence type="predicted"/>
<dbReference type="GO" id="GO:0005829">
    <property type="term" value="C:cytosol"/>
    <property type="evidence" value="ECO:0007669"/>
    <property type="project" value="TreeGrafter"/>
</dbReference>
<dbReference type="EMBL" id="CP093361">
    <property type="protein sequence ID" value="UQS86944.1"/>
    <property type="molecule type" value="Genomic_DNA"/>
</dbReference>
<dbReference type="InterPro" id="IPR006439">
    <property type="entry name" value="HAD-SF_hydro_IA"/>
</dbReference>
<keyword evidence="2" id="KW-1185">Reference proteome</keyword>
<dbReference type="InterPro" id="IPR050155">
    <property type="entry name" value="HAD-like_hydrolase_sf"/>
</dbReference>
<reference evidence="1" key="1">
    <citation type="journal article" date="2022" name="Int. J. Syst. Evol. Microbiol.">
        <title>Apilactobacillus apisilvae sp. nov., Nicolia spurrieriana gen. nov. sp. nov., Bombilactobacillus folatiphilus sp. nov. and Bombilactobacillus thymidiniphilus sp. nov., four new lactic acid bacterial isolates from stingless bees Tetragonula carbonaria and Austroplebeia australis.</title>
        <authorList>
            <person name="Oliphant S.A."/>
            <person name="Watson-Haigh N.S."/>
            <person name="Sumby K.M."/>
            <person name="Gardner J."/>
            <person name="Groom S."/>
            <person name="Jiranek V."/>
        </authorList>
    </citation>
    <scope>NUCLEOTIDE SEQUENCE</scope>
    <source>
        <strain evidence="1">SGEP1_A5</strain>
    </source>
</reference>
<dbReference type="PANTHER" id="PTHR43434:SF26">
    <property type="entry name" value="PYROPHOSPHATASE PPAX"/>
    <property type="match status" value="1"/>
</dbReference>
<organism evidence="1 2">
    <name type="scientific">Nicoliella spurrieriana</name>
    <dbReference type="NCBI Taxonomy" id="2925830"/>
    <lineage>
        <taxon>Bacteria</taxon>
        <taxon>Bacillati</taxon>
        <taxon>Bacillota</taxon>
        <taxon>Bacilli</taxon>
        <taxon>Lactobacillales</taxon>
        <taxon>Lactobacillaceae</taxon>
        <taxon>Nicoliella</taxon>
    </lineage>
</organism>
<dbReference type="SFLD" id="SFLDS00003">
    <property type="entry name" value="Haloacid_Dehalogenase"/>
    <property type="match status" value="1"/>
</dbReference>
<gene>
    <name evidence="1" type="ORF">MOO44_01845</name>
</gene>
<protein>
    <submittedName>
        <fullName evidence="1">HAD family hydrolase</fullName>
    </submittedName>
</protein>
<dbReference type="SFLD" id="SFLDG01135">
    <property type="entry name" value="C1.5.6:_HAD__Beta-PGM__Phospha"/>
    <property type="match status" value="1"/>
</dbReference>
<dbReference type="NCBIfam" id="TIGR01509">
    <property type="entry name" value="HAD-SF-IA-v3"/>
    <property type="match status" value="1"/>
</dbReference>
<dbReference type="RefSeq" id="WP_260116744.1">
    <property type="nucleotide sequence ID" value="NZ_CP093361.1"/>
</dbReference>
<dbReference type="Gene3D" id="1.10.150.240">
    <property type="entry name" value="Putative phosphatase, domain 2"/>
    <property type="match status" value="1"/>
</dbReference>
<dbReference type="Gene3D" id="3.40.50.1000">
    <property type="entry name" value="HAD superfamily/HAD-like"/>
    <property type="match status" value="1"/>
</dbReference>
<dbReference type="SUPFAM" id="SSF56784">
    <property type="entry name" value="HAD-like"/>
    <property type="match status" value="1"/>
</dbReference>
<dbReference type="PANTHER" id="PTHR43434">
    <property type="entry name" value="PHOSPHOGLYCOLATE PHOSPHATASE"/>
    <property type="match status" value="1"/>
</dbReference>
<dbReference type="KEGG" id="lbe:MOO44_01845"/>
<dbReference type="GO" id="GO:0006281">
    <property type="term" value="P:DNA repair"/>
    <property type="evidence" value="ECO:0007669"/>
    <property type="project" value="TreeGrafter"/>
</dbReference>
<dbReference type="GO" id="GO:0008967">
    <property type="term" value="F:phosphoglycolate phosphatase activity"/>
    <property type="evidence" value="ECO:0007669"/>
    <property type="project" value="TreeGrafter"/>
</dbReference>
<dbReference type="AlphaFoldDB" id="A0A976RSD4"/>
<dbReference type="InterPro" id="IPR023214">
    <property type="entry name" value="HAD_sf"/>
</dbReference>
<dbReference type="InterPro" id="IPR023198">
    <property type="entry name" value="PGP-like_dom2"/>
</dbReference>
<dbReference type="Pfam" id="PF13419">
    <property type="entry name" value="HAD_2"/>
    <property type="match status" value="1"/>
</dbReference>